<evidence type="ECO:0000256" key="2">
    <source>
        <dbReference type="ARBA" id="ARBA00005179"/>
    </source>
</evidence>
<comment type="cofactor">
    <cofactor evidence="1">
        <name>heme</name>
        <dbReference type="ChEBI" id="CHEBI:30413"/>
    </cofactor>
</comment>
<comment type="pathway">
    <text evidence="2">Secondary metabolite biosynthesis.</text>
</comment>
<gene>
    <name evidence="11" type="ORF">HGRIS_004984</name>
</gene>
<organism evidence="11 12">
    <name type="scientific">Hohenbuehelia grisea</name>
    <dbReference type="NCBI Taxonomy" id="104357"/>
    <lineage>
        <taxon>Eukaryota</taxon>
        <taxon>Fungi</taxon>
        <taxon>Dikarya</taxon>
        <taxon>Basidiomycota</taxon>
        <taxon>Agaricomycotina</taxon>
        <taxon>Agaricomycetes</taxon>
        <taxon>Agaricomycetidae</taxon>
        <taxon>Agaricales</taxon>
        <taxon>Pleurotineae</taxon>
        <taxon>Pleurotaceae</taxon>
        <taxon>Hohenbuehelia</taxon>
    </lineage>
</organism>
<evidence type="ECO:0000256" key="1">
    <source>
        <dbReference type="ARBA" id="ARBA00001971"/>
    </source>
</evidence>
<dbReference type="InterPro" id="IPR002401">
    <property type="entry name" value="Cyt_P450_E_grp-I"/>
</dbReference>
<dbReference type="PRINTS" id="PR00463">
    <property type="entry name" value="EP450I"/>
</dbReference>
<dbReference type="InterPro" id="IPR001128">
    <property type="entry name" value="Cyt_P450"/>
</dbReference>
<dbReference type="InterPro" id="IPR050364">
    <property type="entry name" value="Cytochrome_P450_fung"/>
</dbReference>
<dbReference type="Pfam" id="PF00067">
    <property type="entry name" value="p450"/>
    <property type="match status" value="1"/>
</dbReference>
<keyword evidence="10" id="KW-0732">Signal</keyword>
<name>A0ABR3JDT2_9AGAR</name>
<evidence type="ECO:0000313" key="11">
    <source>
        <dbReference type="EMBL" id="KAL0953802.1"/>
    </source>
</evidence>
<comment type="similarity">
    <text evidence="3 9">Belongs to the cytochrome P450 family.</text>
</comment>
<keyword evidence="8 9" id="KW-0503">Monooxygenase</keyword>
<evidence type="ECO:0000256" key="3">
    <source>
        <dbReference type="ARBA" id="ARBA00010617"/>
    </source>
</evidence>
<dbReference type="InterPro" id="IPR017972">
    <property type="entry name" value="Cyt_P450_CS"/>
</dbReference>
<keyword evidence="6 9" id="KW-0560">Oxidoreductase</keyword>
<dbReference type="Proteomes" id="UP001556367">
    <property type="component" value="Unassembled WGS sequence"/>
</dbReference>
<protein>
    <recommendedName>
        <fullName evidence="13">Cytochrome P450</fullName>
    </recommendedName>
</protein>
<comment type="caution">
    <text evidence="11">The sequence shown here is derived from an EMBL/GenBank/DDBJ whole genome shotgun (WGS) entry which is preliminary data.</text>
</comment>
<evidence type="ECO:0000256" key="9">
    <source>
        <dbReference type="RuleBase" id="RU000461"/>
    </source>
</evidence>
<reference evidence="12" key="1">
    <citation type="submission" date="2024-06" db="EMBL/GenBank/DDBJ databases">
        <title>Multi-omics analyses provide insights into the biosynthesis of the anticancer antibiotic pleurotin in Hohenbuehelia grisea.</title>
        <authorList>
            <person name="Weaver J.A."/>
            <person name="Alberti F."/>
        </authorList>
    </citation>
    <scope>NUCLEOTIDE SEQUENCE [LARGE SCALE GENOMIC DNA]</scope>
    <source>
        <strain evidence="12">T-177</strain>
    </source>
</reference>
<dbReference type="SUPFAM" id="SSF48264">
    <property type="entry name" value="Cytochrome P450"/>
    <property type="match status" value="1"/>
</dbReference>
<feature type="signal peptide" evidence="10">
    <location>
        <begin position="1"/>
        <end position="19"/>
    </location>
</feature>
<evidence type="ECO:0000313" key="12">
    <source>
        <dbReference type="Proteomes" id="UP001556367"/>
    </source>
</evidence>
<evidence type="ECO:0000256" key="6">
    <source>
        <dbReference type="ARBA" id="ARBA00023002"/>
    </source>
</evidence>
<dbReference type="EMBL" id="JASNQZ010000008">
    <property type="protein sequence ID" value="KAL0953802.1"/>
    <property type="molecule type" value="Genomic_DNA"/>
</dbReference>
<dbReference type="PROSITE" id="PS00086">
    <property type="entry name" value="CYTOCHROME_P450"/>
    <property type="match status" value="1"/>
</dbReference>
<accession>A0ABR3JDT2</accession>
<dbReference type="PRINTS" id="PR00385">
    <property type="entry name" value="P450"/>
</dbReference>
<proteinExistence type="inferred from homology"/>
<evidence type="ECO:0000256" key="7">
    <source>
        <dbReference type="ARBA" id="ARBA00023004"/>
    </source>
</evidence>
<evidence type="ECO:0008006" key="13">
    <source>
        <dbReference type="Google" id="ProtNLM"/>
    </source>
</evidence>
<keyword evidence="4 9" id="KW-0349">Heme</keyword>
<evidence type="ECO:0000256" key="10">
    <source>
        <dbReference type="SAM" id="SignalP"/>
    </source>
</evidence>
<dbReference type="CDD" id="cd11065">
    <property type="entry name" value="CYP64-like"/>
    <property type="match status" value="1"/>
</dbReference>
<dbReference type="PANTHER" id="PTHR46300:SF5">
    <property type="entry name" value="CYTOCHROME P450"/>
    <property type="match status" value="1"/>
</dbReference>
<evidence type="ECO:0000256" key="8">
    <source>
        <dbReference type="ARBA" id="ARBA00023033"/>
    </source>
</evidence>
<keyword evidence="7 9" id="KW-0408">Iron</keyword>
<dbReference type="PANTHER" id="PTHR46300">
    <property type="entry name" value="P450, PUTATIVE (EUROFUNG)-RELATED-RELATED"/>
    <property type="match status" value="1"/>
</dbReference>
<keyword evidence="12" id="KW-1185">Reference proteome</keyword>
<keyword evidence="5 9" id="KW-0479">Metal-binding</keyword>
<sequence length="504" mass="56363">MALALSLALLALLAVVLVASRPKRRYRLPPGPPADPLIAHLRYIPTENQGTVFHKWAQTHGDVISVRALGRTLVVLDTVKAATDLLERRSGNYSDRPAFPIYSLLEFEPNTVTMPYGTQFRKHRKILHSNFTRDACSQLHDVQLTMARKLATSLIATPADYSRLISWFTTALTLKVSYGLDVSEDDELVKTAEEVGHVINNSGPPGGTPVDMFPFLKYMPSWFPGTHYANFAREHIPIIRKLYDLPLQKVQEDLANGIAGPSLAASELNRLSRTGPISEEDIRDVKGVTMVIFAAGAETTWSTMLIFILAIVTHPEVQKTAQEEIDRVVGRERLPDFSDSNSLPYTECVVQEVLRWFPVVPLGVPHRCMEDDIYNDMFIPKGATVIANSRGMSLDERVYANPKDFNPARYLPRPEGNGEPFFESAFGFGRRICPGRHLAYNSLWVIIATLLATCDISKALDEEGREINVEPKFLYGIVSRPKNFPCRIQSRDDKATTLLSELAE</sequence>
<dbReference type="Gene3D" id="1.10.630.10">
    <property type="entry name" value="Cytochrome P450"/>
    <property type="match status" value="1"/>
</dbReference>
<feature type="chain" id="PRO_5046617393" description="Cytochrome P450" evidence="10">
    <location>
        <begin position="20"/>
        <end position="504"/>
    </location>
</feature>
<evidence type="ECO:0000256" key="5">
    <source>
        <dbReference type="ARBA" id="ARBA00022723"/>
    </source>
</evidence>
<evidence type="ECO:0000256" key="4">
    <source>
        <dbReference type="ARBA" id="ARBA00022617"/>
    </source>
</evidence>
<dbReference type="InterPro" id="IPR036396">
    <property type="entry name" value="Cyt_P450_sf"/>
</dbReference>